<evidence type="ECO:0000313" key="4">
    <source>
        <dbReference type="EMBL" id="MEX6688671.1"/>
    </source>
</evidence>
<feature type="transmembrane region" description="Helical" evidence="1">
    <location>
        <begin position="101"/>
        <end position="122"/>
    </location>
</feature>
<comment type="caution">
    <text evidence="4">The sequence shown here is derived from an EMBL/GenBank/DDBJ whole genome shotgun (WGS) entry which is preliminary data.</text>
</comment>
<keyword evidence="5" id="KW-1185">Reference proteome</keyword>
<feature type="signal peptide" evidence="2">
    <location>
        <begin position="1"/>
        <end position="19"/>
    </location>
</feature>
<evidence type="ECO:0000256" key="2">
    <source>
        <dbReference type="SAM" id="SignalP"/>
    </source>
</evidence>
<dbReference type="SMART" id="SM00287">
    <property type="entry name" value="SH3b"/>
    <property type="match status" value="1"/>
</dbReference>
<keyword evidence="2" id="KW-0732">Signal</keyword>
<evidence type="ECO:0000256" key="1">
    <source>
        <dbReference type="SAM" id="Phobius"/>
    </source>
</evidence>
<evidence type="ECO:0000259" key="3">
    <source>
        <dbReference type="PROSITE" id="PS51781"/>
    </source>
</evidence>
<keyword evidence="1" id="KW-0472">Membrane</keyword>
<name>A0ABV3ZFL9_9BACT</name>
<feature type="chain" id="PRO_5047262337" evidence="2">
    <location>
        <begin position="20"/>
        <end position="338"/>
    </location>
</feature>
<dbReference type="RefSeq" id="WP_369330080.1">
    <property type="nucleotide sequence ID" value="NZ_JAULBC010000004.1"/>
</dbReference>
<gene>
    <name evidence="4" type="ORF">QTN47_14245</name>
</gene>
<sequence length="338" mass="38522">MKHCLKYLSILLITGLVFATGSSAIAQQYYRVTVDGLNIRSGPGKNYNTITVALKGDTLEAIHDLKGWMEVVAIKNNTRGFVAAQMIEKIDVKDRPGSGGFWSFIGKLFKWLLIIIVLYFLYKWIRAKLDKPTPPVKKTVATVPMQTERIPTETIVSENDPVPPVVNAVEEHMPDYIPLAEGEDKGDAFEQFIIKKLSKNPSLSIKRWRSDKYVEGIFAQSNKHPDFEIMFSGTKNGEKINRAFGLECKWRHYFFNDKIELESSLLNNYKQYAEDENKPVYLVIGVGGKASDPETLFLVPLKDVENNNLDREFLMPYNCGADDEFYYDAEGEKLELRQ</sequence>
<dbReference type="Proteomes" id="UP001560573">
    <property type="component" value="Unassembled WGS sequence"/>
</dbReference>
<dbReference type="Gene3D" id="2.30.30.40">
    <property type="entry name" value="SH3 Domains"/>
    <property type="match status" value="1"/>
</dbReference>
<organism evidence="4 5">
    <name type="scientific">Danxiaibacter flavus</name>
    <dbReference type="NCBI Taxonomy" id="3049108"/>
    <lineage>
        <taxon>Bacteria</taxon>
        <taxon>Pseudomonadati</taxon>
        <taxon>Bacteroidota</taxon>
        <taxon>Chitinophagia</taxon>
        <taxon>Chitinophagales</taxon>
        <taxon>Chitinophagaceae</taxon>
        <taxon>Danxiaibacter</taxon>
    </lineage>
</organism>
<evidence type="ECO:0000313" key="5">
    <source>
        <dbReference type="Proteomes" id="UP001560573"/>
    </source>
</evidence>
<proteinExistence type="predicted"/>
<dbReference type="PROSITE" id="PS51781">
    <property type="entry name" value="SH3B"/>
    <property type="match status" value="1"/>
</dbReference>
<dbReference type="EMBL" id="JAULBC010000004">
    <property type="protein sequence ID" value="MEX6688671.1"/>
    <property type="molecule type" value="Genomic_DNA"/>
</dbReference>
<reference evidence="4 5" key="1">
    <citation type="submission" date="2023-07" db="EMBL/GenBank/DDBJ databases">
        <authorList>
            <person name="Lian W.-H."/>
        </authorList>
    </citation>
    <scope>NUCLEOTIDE SEQUENCE [LARGE SCALE GENOMIC DNA]</scope>
    <source>
        <strain evidence="4 5">SYSU DXS3180</strain>
    </source>
</reference>
<feature type="domain" description="SH3b" evidence="3">
    <location>
        <begin position="27"/>
        <end position="91"/>
    </location>
</feature>
<dbReference type="Pfam" id="PF08239">
    <property type="entry name" value="SH3_3"/>
    <property type="match status" value="1"/>
</dbReference>
<dbReference type="InterPro" id="IPR003646">
    <property type="entry name" value="SH3-like_bac-type"/>
</dbReference>
<accession>A0ABV3ZFL9</accession>
<keyword evidence="1" id="KW-0812">Transmembrane</keyword>
<protein>
    <submittedName>
        <fullName evidence="4">SH3 domain-containing protein</fullName>
    </submittedName>
</protein>
<keyword evidence="1" id="KW-1133">Transmembrane helix</keyword>